<gene>
    <name evidence="2" type="ORF">GXP69_12070</name>
</gene>
<evidence type="ECO:0000256" key="1">
    <source>
        <dbReference type="SAM" id="Phobius"/>
    </source>
</evidence>
<organism evidence="2 3">
    <name type="scientific">Pontibacter burrus</name>
    <dbReference type="NCBI Taxonomy" id="2704466"/>
    <lineage>
        <taxon>Bacteria</taxon>
        <taxon>Pseudomonadati</taxon>
        <taxon>Bacteroidota</taxon>
        <taxon>Cytophagia</taxon>
        <taxon>Cytophagales</taxon>
        <taxon>Hymenobacteraceae</taxon>
        <taxon>Pontibacter</taxon>
    </lineage>
</organism>
<evidence type="ECO:0000313" key="2">
    <source>
        <dbReference type="EMBL" id="NEM98432.1"/>
    </source>
</evidence>
<feature type="transmembrane region" description="Helical" evidence="1">
    <location>
        <begin position="70"/>
        <end position="88"/>
    </location>
</feature>
<reference evidence="2 3" key="1">
    <citation type="submission" date="2020-02" db="EMBL/GenBank/DDBJ databases">
        <authorList>
            <person name="Kim M.K."/>
        </authorList>
    </citation>
    <scope>NUCLEOTIDE SEQUENCE [LARGE SCALE GENOMIC DNA]</scope>
    <source>
        <strain evidence="2 3">BT327</strain>
    </source>
</reference>
<dbReference type="Proteomes" id="UP000474777">
    <property type="component" value="Unassembled WGS sequence"/>
</dbReference>
<name>A0A6B3LNE8_9BACT</name>
<keyword evidence="3" id="KW-1185">Reference proteome</keyword>
<proteinExistence type="predicted"/>
<dbReference type="RefSeq" id="WP_163915332.1">
    <property type="nucleotide sequence ID" value="NZ_JAAGWD010000005.1"/>
</dbReference>
<comment type="caution">
    <text evidence="2">The sequence shown here is derived from an EMBL/GenBank/DDBJ whole genome shotgun (WGS) entry which is preliminary data.</text>
</comment>
<accession>A0A6B3LNE8</accession>
<evidence type="ECO:0000313" key="3">
    <source>
        <dbReference type="Proteomes" id="UP000474777"/>
    </source>
</evidence>
<keyword evidence="1" id="KW-1133">Transmembrane helix</keyword>
<dbReference type="EMBL" id="JAAGWD010000005">
    <property type="protein sequence ID" value="NEM98432.1"/>
    <property type="molecule type" value="Genomic_DNA"/>
</dbReference>
<protein>
    <submittedName>
        <fullName evidence="2">Uncharacterized protein</fullName>
    </submittedName>
</protein>
<keyword evidence="1" id="KW-0472">Membrane</keyword>
<keyword evidence="1" id="KW-0812">Transmembrane</keyword>
<sequence>MLKKEDIPARLRIAIIMLVALLLLSMQQHVLRSFFSDAAPTTIEVEKQLTLKQSIGSAHSLGIVHDNTPLTFAIALAFIFFFLPYLFVKTGKVTRFAPVPLSRNFCCIVPKGP</sequence>
<dbReference type="AlphaFoldDB" id="A0A6B3LNE8"/>